<accession>A0ABP7ZWD4</accession>
<evidence type="ECO:0000256" key="8">
    <source>
        <dbReference type="PROSITE-ProRule" id="PRU01330"/>
    </source>
</evidence>
<evidence type="ECO:0000313" key="13">
    <source>
        <dbReference type="Proteomes" id="UP001501079"/>
    </source>
</evidence>
<evidence type="ECO:0000256" key="2">
    <source>
        <dbReference type="ARBA" id="ARBA00009897"/>
    </source>
</evidence>
<dbReference type="InterPro" id="IPR008146">
    <property type="entry name" value="Gln_synth_cat_dom"/>
</dbReference>
<dbReference type="InterPro" id="IPR036651">
    <property type="entry name" value="Gln_synt_N_sf"/>
</dbReference>
<evidence type="ECO:0000256" key="3">
    <source>
        <dbReference type="ARBA" id="ARBA00022598"/>
    </source>
</evidence>
<dbReference type="InterPro" id="IPR008147">
    <property type="entry name" value="Gln_synt_N"/>
</dbReference>
<keyword evidence="7" id="KW-0460">Magnesium</keyword>
<name>A0ABP7ZWD4_9MICO</name>
<dbReference type="PROSITE" id="PS51986">
    <property type="entry name" value="GS_BETA_GRASP"/>
    <property type="match status" value="1"/>
</dbReference>
<evidence type="ECO:0000256" key="5">
    <source>
        <dbReference type="ARBA" id="ARBA00022741"/>
    </source>
</evidence>
<feature type="domain" description="GS beta-grasp" evidence="10">
    <location>
        <begin position="17"/>
        <end position="102"/>
    </location>
</feature>
<dbReference type="SUPFAM" id="SSF55931">
    <property type="entry name" value="Glutamine synthetase/guanido kinase"/>
    <property type="match status" value="1"/>
</dbReference>
<evidence type="ECO:0000259" key="10">
    <source>
        <dbReference type="PROSITE" id="PS51986"/>
    </source>
</evidence>
<reference evidence="13" key="1">
    <citation type="journal article" date="2019" name="Int. J. Syst. Evol. Microbiol.">
        <title>The Global Catalogue of Microorganisms (GCM) 10K type strain sequencing project: providing services to taxonomists for standard genome sequencing and annotation.</title>
        <authorList>
            <consortium name="The Broad Institute Genomics Platform"/>
            <consortium name="The Broad Institute Genome Sequencing Center for Infectious Disease"/>
            <person name="Wu L."/>
            <person name="Ma J."/>
        </authorList>
    </citation>
    <scope>NUCLEOTIDE SEQUENCE [LARGE SCALE GENOMIC DNA]</scope>
    <source>
        <strain evidence="13">JCM 17591</strain>
    </source>
</reference>
<organism evidence="12 13">
    <name type="scientific">Gryllotalpicola koreensis</name>
    <dbReference type="NCBI Taxonomy" id="993086"/>
    <lineage>
        <taxon>Bacteria</taxon>
        <taxon>Bacillati</taxon>
        <taxon>Actinomycetota</taxon>
        <taxon>Actinomycetes</taxon>
        <taxon>Micrococcales</taxon>
        <taxon>Microbacteriaceae</taxon>
        <taxon>Gryllotalpicola</taxon>
    </lineage>
</organism>
<dbReference type="GO" id="GO:0016874">
    <property type="term" value="F:ligase activity"/>
    <property type="evidence" value="ECO:0007669"/>
    <property type="project" value="UniProtKB-KW"/>
</dbReference>
<dbReference type="PANTHER" id="PTHR43785">
    <property type="entry name" value="GAMMA-GLUTAMYLPUTRESCINE SYNTHETASE"/>
    <property type="match status" value="1"/>
</dbReference>
<evidence type="ECO:0000256" key="1">
    <source>
        <dbReference type="ARBA" id="ARBA00001946"/>
    </source>
</evidence>
<dbReference type="Gene3D" id="3.30.590.10">
    <property type="entry name" value="Glutamine synthetase/guanido kinase, catalytic domain"/>
    <property type="match status" value="1"/>
</dbReference>
<evidence type="ECO:0000256" key="6">
    <source>
        <dbReference type="ARBA" id="ARBA00022840"/>
    </source>
</evidence>
<dbReference type="SMART" id="SM01230">
    <property type="entry name" value="Gln-synt_C"/>
    <property type="match status" value="1"/>
</dbReference>
<feature type="domain" description="GS catalytic" evidence="11">
    <location>
        <begin position="109"/>
        <end position="447"/>
    </location>
</feature>
<protein>
    <submittedName>
        <fullName evidence="12">Type I glutamate--ammonia ligase</fullName>
    </submittedName>
</protein>
<evidence type="ECO:0000256" key="9">
    <source>
        <dbReference type="RuleBase" id="RU000384"/>
    </source>
</evidence>
<comment type="cofactor">
    <cofactor evidence="1">
        <name>Mg(2+)</name>
        <dbReference type="ChEBI" id="CHEBI:18420"/>
    </cofactor>
</comment>
<dbReference type="Gene3D" id="3.10.20.70">
    <property type="entry name" value="Glutamine synthetase, N-terminal domain"/>
    <property type="match status" value="1"/>
</dbReference>
<dbReference type="EMBL" id="BAABBW010000002">
    <property type="protein sequence ID" value="GAA4172055.1"/>
    <property type="molecule type" value="Genomic_DNA"/>
</dbReference>
<dbReference type="Proteomes" id="UP001501079">
    <property type="component" value="Unassembled WGS sequence"/>
</dbReference>
<dbReference type="Pfam" id="PF00120">
    <property type="entry name" value="Gln-synt_C"/>
    <property type="match status" value="1"/>
</dbReference>
<dbReference type="SUPFAM" id="SSF54368">
    <property type="entry name" value="Glutamine synthetase, N-terminal domain"/>
    <property type="match status" value="1"/>
</dbReference>
<comment type="similarity">
    <text evidence="2 8 9">Belongs to the glutamine synthetase family.</text>
</comment>
<keyword evidence="6" id="KW-0067">ATP-binding</keyword>
<dbReference type="Pfam" id="PF03951">
    <property type="entry name" value="Gln-synt_N"/>
    <property type="match status" value="1"/>
</dbReference>
<keyword evidence="13" id="KW-1185">Reference proteome</keyword>
<dbReference type="PANTHER" id="PTHR43785:SF11">
    <property type="entry name" value="GAMMA-GLUTAMYLPOLYAMINE SYNTHETASE GLNA2"/>
    <property type="match status" value="1"/>
</dbReference>
<dbReference type="PROSITE" id="PS00181">
    <property type="entry name" value="GLNA_ATP"/>
    <property type="match status" value="1"/>
</dbReference>
<evidence type="ECO:0000256" key="4">
    <source>
        <dbReference type="ARBA" id="ARBA00022723"/>
    </source>
</evidence>
<evidence type="ECO:0000313" key="12">
    <source>
        <dbReference type="EMBL" id="GAA4172055.1"/>
    </source>
</evidence>
<dbReference type="InterPro" id="IPR004809">
    <property type="entry name" value="Gln_synth_I"/>
</dbReference>
<sequence length="447" mass="49858">MSMDKQRDFVLRTIEERGVKFVRLWFTDVVGTLKSVALAPAEVEGAFTEGLGFDGSAIEGLTRAYESDLLAHPDPTTFQILPWRGEIDPTARMFCDITTPDGEPAVADPRNVLKRTLEKAAEAGFTFYTHPEIEFYLLKSARFGEGGPEPVDAAGYFDNVPGGTAHDFRRRAVRMLEDLGISVEFSHHEAGPGQNEIDLRYADALTMADNIMTFRTVVKEVAIEQGVYATFMPKPLAGHPGSGMHTHMSLFEGDTNAFYEAGAQYQLSKTARKFIAGLLRHAPEISAVTNQFVNSYKRLWSGDEAPSYVSWGHNNRSALVRVPLYKPNKGQSARIEYRAIDSAANPYLAYSLMLAAGLTGIQEDYELPEEATEDVWSLTDAERKALGYEALPSNLDEAIRLMENSELVAETLGEQVFENVLRNKRQEWVGYRAQVTPWELRSNLELL</sequence>
<evidence type="ECO:0000256" key="7">
    <source>
        <dbReference type="ARBA" id="ARBA00022842"/>
    </source>
</evidence>
<gene>
    <name evidence="12" type="primary">glnA_1</name>
    <name evidence="12" type="ORF">GCM10022287_12320</name>
</gene>
<proteinExistence type="inferred from homology"/>
<keyword evidence="5" id="KW-0547">Nucleotide-binding</keyword>
<evidence type="ECO:0000259" key="11">
    <source>
        <dbReference type="PROSITE" id="PS51987"/>
    </source>
</evidence>
<keyword evidence="3 12" id="KW-0436">Ligase</keyword>
<keyword evidence="4" id="KW-0479">Metal-binding</keyword>
<dbReference type="InterPro" id="IPR027303">
    <property type="entry name" value="Gln_synth_gly_rich_site"/>
</dbReference>
<dbReference type="NCBIfam" id="TIGR00653">
    <property type="entry name" value="GlnA"/>
    <property type="match status" value="1"/>
</dbReference>
<dbReference type="InterPro" id="IPR014746">
    <property type="entry name" value="Gln_synth/guanido_kin_cat_dom"/>
</dbReference>
<dbReference type="PROSITE" id="PS51987">
    <property type="entry name" value="GS_CATALYTIC"/>
    <property type="match status" value="1"/>
</dbReference>
<comment type="caution">
    <text evidence="12">The sequence shown here is derived from an EMBL/GenBank/DDBJ whole genome shotgun (WGS) entry which is preliminary data.</text>
</comment>